<accession>A0ABD3Q239</accession>
<evidence type="ECO:0000313" key="1">
    <source>
        <dbReference type="EMBL" id="KAL3794032.1"/>
    </source>
</evidence>
<dbReference type="EMBL" id="JABMIG020000084">
    <property type="protein sequence ID" value="KAL3794032.1"/>
    <property type="molecule type" value="Genomic_DNA"/>
</dbReference>
<dbReference type="Proteomes" id="UP001516023">
    <property type="component" value="Unassembled WGS sequence"/>
</dbReference>
<dbReference type="AlphaFoldDB" id="A0ABD3Q239"/>
<proteinExistence type="predicted"/>
<comment type="caution">
    <text evidence="1">The sequence shown here is derived from an EMBL/GenBank/DDBJ whole genome shotgun (WGS) entry which is preliminary data.</text>
</comment>
<name>A0ABD3Q239_9STRA</name>
<sequence>MTLTTFEHQKCCQESPPTLYDNMMEESRLQSRCNKHHKTGCRRSASLTEQERAMSNAALAQLECPKIAKLSPHASSSSSACSIIYDSSPFQAFCKRANPIPTLLRRRGWRCHGIIAAAAEQFVDE</sequence>
<protein>
    <submittedName>
        <fullName evidence="1">Uncharacterized protein</fullName>
    </submittedName>
</protein>
<keyword evidence="2" id="KW-1185">Reference proteome</keyword>
<gene>
    <name evidence="1" type="ORF">HJC23_008920</name>
</gene>
<organism evidence="1 2">
    <name type="scientific">Cyclotella cryptica</name>
    <dbReference type="NCBI Taxonomy" id="29204"/>
    <lineage>
        <taxon>Eukaryota</taxon>
        <taxon>Sar</taxon>
        <taxon>Stramenopiles</taxon>
        <taxon>Ochrophyta</taxon>
        <taxon>Bacillariophyta</taxon>
        <taxon>Coscinodiscophyceae</taxon>
        <taxon>Thalassiosirophycidae</taxon>
        <taxon>Stephanodiscales</taxon>
        <taxon>Stephanodiscaceae</taxon>
        <taxon>Cyclotella</taxon>
    </lineage>
</organism>
<evidence type="ECO:0000313" key="2">
    <source>
        <dbReference type="Proteomes" id="UP001516023"/>
    </source>
</evidence>
<reference evidence="1 2" key="1">
    <citation type="journal article" date="2020" name="G3 (Bethesda)">
        <title>Improved Reference Genome for Cyclotella cryptica CCMP332, a Model for Cell Wall Morphogenesis, Salinity Adaptation, and Lipid Production in Diatoms (Bacillariophyta).</title>
        <authorList>
            <person name="Roberts W.R."/>
            <person name="Downey K.M."/>
            <person name="Ruck E.C."/>
            <person name="Traller J.C."/>
            <person name="Alverson A.J."/>
        </authorList>
    </citation>
    <scope>NUCLEOTIDE SEQUENCE [LARGE SCALE GENOMIC DNA]</scope>
    <source>
        <strain evidence="1 2">CCMP332</strain>
    </source>
</reference>